<name>A0A1M6PGD4_9BACT</name>
<dbReference type="RefSeq" id="WP_072713993.1">
    <property type="nucleotide sequence ID" value="NZ_FRAU01000001.1"/>
</dbReference>
<gene>
    <name evidence="1" type="ORF">SAMN04488087_0172</name>
</gene>
<sequence>MLSSNRTHYFLPRMTPKMQARRNTFKHCPPHQLPDVALYDEPRKTATMPPFKLLRQAIRYPLPPTFQIEPGDYF</sequence>
<evidence type="ECO:0000313" key="2">
    <source>
        <dbReference type="Proteomes" id="UP000185812"/>
    </source>
</evidence>
<accession>A0A1M6PGD4</accession>
<reference evidence="2" key="1">
    <citation type="submission" date="2016-11" db="EMBL/GenBank/DDBJ databases">
        <authorList>
            <person name="Varghese N."/>
            <person name="Submissions S."/>
        </authorList>
    </citation>
    <scope>NUCLEOTIDE SEQUENCE [LARGE SCALE GENOMIC DNA]</scope>
    <source>
        <strain evidence="2">DSM 22212</strain>
    </source>
</reference>
<dbReference type="EMBL" id="FRAU01000001">
    <property type="protein sequence ID" value="SHK06947.1"/>
    <property type="molecule type" value="Genomic_DNA"/>
</dbReference>
<dbReference type="Proteomes" id="UP000185812">
    <property type="component" value="Unassembled WGS sequence"/>
</dbReference>
<organism evidence="1 2">
    <name type="scientific">Rhodothermus profundi</name>
    <dbReference type="NCBI Taxonomy" id="633813"/>
    <lineage>
        <taxon>Bacteria</taxon>
        <taxon>Pseudomonadati</taxon>
        <taxon>Rhodothermota</taxon>
        <taxon>Rhodothermia</taxon>
        <taxon>Rhodothermales</taxon>
        <taxon>Rhodothermaceae</taxon>
        <taxon>Rhodothermus</taxon>
    </lineage>
</organism>
<evidence type="ECO:0000313" key="1">
    <source>
        <dbReference type="EMBL" id="SHK06947.1"/>
    </source>
</evidence>
<keyword evidence="2" id="KW-1185">Reference proteome</keyword>
<protein>
    <submittedName>
        <fullName evidence="1">Uncharacterized protein</fullName>
    </submittedName>
</protein>
<dbReference type="AlphaFoldDB" id="A0A1M6PGD4"/>
<proteinExistence type="predicted"/>